<dbReference type="EMBL" id="OC854591">
    <property type="protein sequence ID" value="CAD7619601.1"/>
    <property type="molecule type" value="Genomic_DNA"/>
</dbReference>
<feature type="transmembrane region" description="Helical" evidence="5">
    <location>
        <begin position="552"/>
        <end position="571"/>
    </location>
</feature>
<keyword evidence="7" id="KW-1185">Reference proteome</keyword>
<evidence type="ECO:0000256" key="5">
    <source>
        <dbReference type="SAM" id="Phobius"/>
    </source>
</evidence>
<feature type="transmembrane region" description="Helical" evidence="5">
    <location>
        <begin position="499"/>
        <end position="521"/>
    </location>
</feature>
<evidence type="ECO:0000256" key="4">
    <source>
        <dbReference type="ARBA" id="ARBA00023136"/>
    </source>
</evidence>
<dbReference type="AlphaFoldDB" id="A0A7R9PT21"/>
<feature type="transmembrane region" description="Helical" evidence="5">
    <location>
        <begin position="528"/>
        <end position="546"/>
    </location>
</feature>
<dbReference type="InterPro" id="IPR050186">
    <property type="entry name" value="TPT_transporter"/>
</dbReference>
<evidence type="ECO:0000313" key="7">
    <source>
        <dbReference type="Proteomes" id="UP000759131"/>
    </source>
</evidence>
<feature type="transmembrane region" description="Helical" evidence="5">
    <location>
        <begin position="431"/>
        <end position="454"/>
    </location>
</feature>
<evidence type="ECO:0000256" key="1">
    <source>
        <dbReference type="ARBA" id="ARBA00004141"/>
    </source>
</evidence>
<dbReference type="PANTHER" id="PTHR11132">
    <property type="entry name" value="SOLUTE CARRIER FAMILY 35"/>
    <property type="match status" value="1"/>
</dbReference>
<keyword evidence="4 5" id="KW-0472">Membrane</keyword>
<protein>
    <recommendedName>
        <fullName evidence="8">Sugar phosphate transporter domain-containing protein</fullName>
    </recommendedName>
</protein>
<feature type="transmembrane region" description="Helical" evidence="5">
    <location>
        <begin position="45"/>
        <end position="66"/>
    </location>
</feature>
<dbReference type="GO" id="GO:0016020">
    <property type="term" value="C:membrane"/>
    <property type="evidence" value="ECO:0007669"/>
    <property type="project" value="UniProtKB-SubCell"/>
</dbReference>
<keyword evidence="2 5" id="KW-0812">Transmembrane</keyword>
<accession>A0A7R9PT21</accession>
<evidence type="ECO:0000256" key="2">
    <source>
        <dbReference type="ARBA" id="ARBA00022692"/>
    </source>
</evidence>
<organism evidence="6">
    <name type="scientific">Medioppia subpectinata</name>
    <dbReference type="NCBI Taxonomy" id="1979941"/>
    <lineage>
        <taxon>Eukaryota</taxon>
        <taxon>Metazoa</taxon>
        <taxon>Ecdysozoa</taxon>
        <taxon>Arthropoda</taxon>
        <taxon>Chelicerata</taxon>
        <taxon>Arachnida</taxon>
        <taxon>Acari</taxon>
        <taxon>Acariformes</taxon>
        <taxon>Sarcoptiformes</taxon>
        <taxon>Oribatida</taxon>
        <taxon>Brachypylina</taxon>
        <taxon>Oppioidea</taxon>
        <taxon>Oppiidae</taxon>
        <taxon>Medioppia</taxon>
    </lineage>
</organism>
<name>A0A7R9PT21_9ACAR</name>
<feature type="transmembrane region" description="Helical" evidence="5">
    <location>
        <begin position="474"/>
        <end position="493"/>
    </location>
</feature>
<sequence length="624" mass="70068">MIGNNAFNDNTGRHSDVVYVMMNTTDGLVMQTIRDDQRSLAMKRILSASFYAFSSFLISVINKIVLTNYSKFGIYYSADCPFQSRVSPLTPTLWVREDYMVSMAYRSETSHAFPTDWADDLNTVDIQRMFGQRWQTSQHNFSPPKSPIPTPLQQISSPMPSAEDIMCVFAARDTCLMGTIPDKHNTNRTKNTTDAETSNTSALIIDEVVKHMTLGNIESQYPSPGLESTAMIFTITHYSKGFSITFVVDKSIIHWSTHWSSHSPSHSSSVPILTTRSKDIESNSVSITAQIIAQELPDKSIEVLKIKSGAIYKHITLRVGNEFKHKIASMRSSIHKLTFPYEDSYRIACPTTLIDYGIANASTHRSSLCDHISHPTPCFHLRVRQQPGECRDCESPTPMNIPVNYHDDFDEFIHHSLLQYITSCANDMHTYILIIFPSYHMLGMGQMMVTIIILRIGKLLYLINYPNYTTNTYLKIWPLPVLYIGNLVCGLGGTKHLSLPMFTVLRRFTILMTFIGEYYILNVVQNKAIIITIVAMVGGAMIAASNDLAFDASGYAFVISNDLFTAANGVCMKKKLNSRVRHYYNCYYFPRPTQAGAVLSGSGEAVVEKMRVLLCEVTAESSGD</sequence>
<evidence type="ECO:0008006" key="8">
    <source>
        <dbReference type="Google" id="ProtNLM"/>
    </source>
</evidence>
<proteinExistence type="predicted"/>
<gene>
    <name evidence="6" type="ORF">OSB1V03_LOCUS101</name>
</gene>
<dbReference type="EMBL" id="CAJPIZ010000016">
    <property type="protein sequence ID" value="CAG2100031.1"/>
    <property type="molecule type" value="Genomic_DNA"/>
</dbReference>
<comment type="subcellular location">
    <subcellularLocation>
        <location evidence="1">Membrane</location>
        <topology evidence="1">Multi-pass membrane protein</topology>
    </subcellularLocation>
</comment>
<keyword evidence="3 5" id="KW-1133">Transmembrane helix</keyword>
<evidence type="ECO:0000256" key="3">
    <source>
        <dbReference type="ARBA" id="ARBA00022989"/>
    </source>
</evidence>
<evidence type="ECO:0000313" key="6">
    <source>
        <dbReference type="EMBL" id="CAD7619601.1"/>
    </source>
</evidence>
<reference evidence="6" key="1">
    <citation type="submission" date="2020-11" db="EMBL/GenBank/DDBJ databases">
        <authorList>
            <person name="Tran Van P."/>
        </authorList>
    </citation>
    <scope>NUCLEOTIDE SEQUENCE</scope>
</reference>
<dbReference type="Proteomes" id="UP000759131">
    <property type="component" value="Unassembled WGS sequence"/>
</dbReference>
<dbReference type="OrthoDB" id="417037at2759"/>